<dbReference type="AlphaFoldDB" id="A0A6N2RBG8"/>
<dbReference type="OrthoDB" id="192662at2"/>
<dbReference type="RefSeq" id="WP_146018261.1">
    <property type="nucleotide sequence ID" value="NZ_CACRSS010000001.1"/>
</dbReference>
<evidence type="ECO:0000256" key="1">
    <source>
        <dbReference type="SAM" id="MobiDB-lite"/>
    </source>
</evidence>
<proteinExistence type="predicted"/>
<sequence length="273" mass="29777">MVWSNHAARWGAILIVFSNAVQALPLKASQESGACRSIPVSETAGCSVRRGEEGLQMREDEHSGEIRSSFGNIVINVYGKKEDRRPEGIDSSIRWGSGSHEPLHSPEELKKHIKKQAEQLRAKGCKEPFLYLRGDRKALFTDSREVIQVAAECNVKRVRFSGPPVAAVPGIPERPQSGTVSSMPSASIFLLPHALFYGNGNGLFYPLVEEKGSLGVIVEWLKNKKRSAGRAGGRVVVQLMVAGDVPNQRAAAVMDVLMRAGMDSVVLKTFKDS</sequence>
<name>A0A6N2RBG8_9BACT</name>
<organism evidence="2">
    <name type="scientific">Akkermansia muciniphila</name>
    <dbReference type="NCBI Taxonomy" id="239935"/>
    <lineage>
        <taxon>Bacteria</taxon>
        <taxon>Pseudomonadati</taxon>
        <taxon>Verrucomicrobiota</taxon>
        <taxon>Verrucomicrobiia</taxon>
        <taxon>Verrucomicrobiales</taxon>
        <taxon>Akkermansiaceae</taxon>
        <taxon>Akkermansia</taxon>
    </lineage>
</organism>
<accession>A0A6N2RBG8</accession>
<dbReference type="EMBL" id="CACRSS010000001">
    <property type="protein sequence ID" value="VYS78024.1"/>
    <property type="molecule type" value="Genomic_DNA"/>
</dbReference>
<feature type="region of interest" description="Disordered" evidence="1">
    <location>
        <begin position="84"/>
        <end position="105"/>
    </location>
</feature>
<gene>
    <name evidence="2" type="ORF">AMLFYP55_00327</name>
</gene>
<reference evidence="2" key="1">
    <citation type="submission" date="2019-11" db="EMBL/GenBank/DDBJ databases">
        <authorList>
            <person name="Feng L."/>
        </authorList>
    </citation>
    <scope>NUCLEOTIDE SEQUENCE</scope>
    <source>
        <strain evidence="2">AMuciniphilaLFYP55</strain>
    </source>
</reference>
<evidence type="ECO:0008006" key="3">
    <source>
        <dbReference type="Google" id="ProtNLM"/>
    </source>
</evidence>
<protein>
    <recommendedName>
        <fullName evidence="3">Biopolymer transporter ExbD</fullName>
    </recommendedName>
</protein>
<evidence type="ECO:0000313" key="2">
    <source>
        <dbReference type="EMBL" id="VYS78024.1"/>
    </source>
</evidence>